<name>A0A0P0CH81_9BACT</name>
<dbReference type="RefSeq" id="WP_062542925.1">
    <property type="nucleotide sequence ID" value="NZ_CP012643.1"/>
</dbReference>
<evidence type="ECO:0000313" key="3">
    <source>
        <dbReference type="EMBL" id="ALI98539.1"/>
    </source>
</evidence>
<evidence type="ECO:0000259" key="2">
    <source>
        <dbReference type="Pfam" id="PF19783"/>
    </source>
</evidence>
<dbReference type="Pfam" id="PF19783">
    <property type="entry name" value="DUF6268"/>
    <property type="match status" value="1"/>
</dbReference>
<feature type="signal peptide" evidence="1">
    <location>
        <begin position="1"/>
        <end position="18"/>
    </location>
</feature>
<feature type="chain" id="PRO_5006042589" description="DUF6268 domain-containing protein" evidence="1">
    <location>
        <begin position="19"/>
        <end position="350"/>
    </location>
</feature>
<keyword evidence="1" id="KW-0732">Signal</keyword>
<keyword evidence="4" id="KW-1185">Reference proteome</keyword>
<sequence>MKKLLLVLGLLVPLSSLKQVRAQEIVVDSVRTAQGAEDAQELANPSVIGMGKSKGIIIRYERLPRFGMHSRGQQSNVEDARADVLKSNRFEFKAYAPLVNNPHFKLVIGGSYFLEEFNYREPENQEYPLYQRLQDKNLRSLDGQLIMLRPINYKNFIIFRVKGELNGDYGKYSEISLTRYLRTSMEAIYGWKKSPYLSYGFGVQLGYAFGRQTFYPALLYNRTFNDKWGLEAIFPANVTFRRNFSEKSFMYMGYKIEGATYNININTEPFNQYETVELRKSEIRGRLRWEREIYDFIWFGLESGYRYTHRFNLYDGRQRTANPLIETHIKDAVFFNVELFLVPPRRFLKQ</sequence>
<gene>
    <name evidence="3" type="ORF">DC20_05580</name>
</gene>
<dbReference type="OrthoDB" id="1112363at2"/>
<organism evidence="3 4">
    <name type="scientific">Rufibacter tibetensis</name>
    <dbReference type="NCBI Taxonomy" id="512763"/>
    <lineage>
        <taxon>Bacteria</taxon>
        <taxon>Pseudomonadati</taxon>
        <taxon>Bacteroidota</taxon>
        <taxon>Cytophagia</taxon>
        <taxon>Cytophagales</taxon>
        <taxon>Hymenobacteraceae</taxon>
        <taxon>Rufibacter</taxon>
    </lineage>
</organism>
<evidence type="ECO:0000256" key="1">
    <source>
        <dbReference type="SAM" id="SignalP"/>
    </source>
</evidence>
<proteinExistence type="predicted"/>
<dbReference type="AlphaFoldDB" id="A0A0P0CH81"/>
<dbReference type="STRING" id="512763.DC20_05580"/>
<reference evidence="3 4" key="1">
    <citation type="submission" date="2015-08" db="EMBL/GenBank/DDBJ databases">
        <title>Complete genome sequence of Rufibacter tibetensis strain 1351t, a radiation-resistant bacterium from tibet plateau.</title>
        <authorList>
            <person name="Dai J."/>
        </authorList>
    </citation>
    <scope>NUCLEOTIDE SEQUENCE [LARGE SCALE GENOMIC DNA]</scope>
    <source>
        <strain evidence="3 4">1351</strain>
    </source>
</reference>
<dbReference type="EMBL" id="CP012643">
    <property type="protein sequence ID" value="ALI98539.1"/>
    <property type="molecule type" value="Genomic_DNA"/>
</dbReference>
<evidence type="ECO:0000313" key="4">
    <source>
        <dbReference type="Proteomes" id="UP000061382"/>
    </source>
</evidence>
<feature type="domain" description="DUF6268" evidence="2">
    <location>
        <begin position="118"/>
        <end position="320"/>
    </location>
</feature>
<dbReference type="Proteomes" id="UP000061382">
    <property type="component" value="Chromosome"/>
</dbReference>
<dbReference type="PATRIC" id="fig|512763.3.peg.1238"/>
<accession>A0A0P0CH81</accession>
<dbReference type="InterPro" id="IPR046235">
    <property type="entry name" value="DUF6268"/>
</dbReference>
<protein>
    <recommendedName>
        <fullName evidence="2">DUF6268 domain-containing protein</fullName>
    </recommendedName>
</protein>
<dbReference type="KEGG" id="rti:DC20_05580"/>